<dbReference type="Proteomes" id="UP000299102">
    <property type="component" value="Unassembled WGS sequence"/>
</dbReference>
<dbReference type="GO" id="GO:0003676">
    <property type="term" value="F:nucleic acid binding"/>
    <property type="evidence" value="ECO:0007669"/>
    <property type="project" value="InterPro"/>
</dbReference>
<keyword evidence="2" id="KW-1185">Reference proteome</keyword>
<evidence type="ECO:0000313" key="1">
    <source>
        <dbReference type="EMBL" id="GBP42869.1"/>
    </source>
</evidence>
<sequence>MRVKREVEKKRPELISRKGVVFHHDYAKPHTYLATQQILRELSGSDNRVFTQAQRWSGLLTTVVTEVMVTVGTNEQLNAISKTHSEWFKL</sequence>
<evidence type="ECO:0000313" key="2">
    <source>
        <dbReference type="Proteomes" id="UP000299102"/>
    </source>
</evidence>
<dbReference type="InterPro" id="IPR036397">
    <property type="entry name" value="RNaseH_sf"/>
</dbReference>
<dbReference type="OrthoDB" id="7456848at2759"/>
<evidence type="ECO:0008006" key="3">
    <source>
        <dbReference type="Google" id="ProtNLM"/>
    </source>
</evidence>
<organism evidence="1 2">
    <name type="scientific">Eumeta variegata</name>
    <name type="common">Bagworm moth</name>
    <name type="synonym">Eumeta japonica</name>
    <dbReference type="NCBI Taxonomy" id="151549"/>
    <lineage>
        <taxon>Eukaryota</taxon>
        <taxon>Metazoa</taxon>
        <taxon>Ecdysozoa</taxon>
        <taxon>Arthropoda</taxon>
        <taxon>Hexapoda</taxon>
        <taxon>Insecta</taxon>
        <taxon>Pterygota</taxon>
        <taxon>Neoptera</taxon>
        <taxon>Endopterygota</taxon>
        <taxon>Lepidoptera</taxon>
        <taxon>Glossata</taxon>
        <taxon>Ditrysia</taxon>
        <taxon>Tineoidea</taxon>
        <taxon>Psychidae</taxon>
        <taxon>Oiketicinae</taxon>
        <taxon>Eumeta</taxon>
    </lineage>
</organism>
<proteinExistence type="predicted"/>
<gene>
    <name evidence="1" type="ORF">EVAR_27222_1</name>
</gene>
<reference evidence="1 2" key="1">
    <citation type="journal article" date="2019" name="Commun. Biol.">
        <title>The bagworm genome reveals a unique fibroin gene that provides high tensile strength.</title>
        <authorList>
            <person name="Kono N."/>
            <person name="Nakamura H."/>
            <person name="Ohtoshi R."/>
            <person name="Tomita M."/>
            <person name="Numata K."/>
            <person name="Arakawa K."/>
        </authorList>
    </citation>
    <scope>NUCLEOTIDE SEQUENCE [LARGE SCALE GENOMIC DNA]</scope>
</reference>
<dbReference type="EMBL" id="BGZK01000425">
    <property type="protein sequence ID" value="GBP42869.1"/>
    <property type="molecule type" value="Genomic_DNA"/>
</dbReference>
<comment type="caution">
    <text evidence="1">The sequence shown here is derived from an EMBL/GenBank/DDBJ whole genome shotgun (WGS) entry which is preliminary data.</text>
</comment>
<protein>
    <recommendedName>
        <fullName evidence="3">Histone-lysine N-methyltransferase SETMAR</fullName>
    </recommendedName>
</protein>
<accession>A0A4C1VXB6</accession>
<dbReference type="Gene3D" id="3.30.420.10">
    <property type="entry name" value="Ribonuclease H-like superfamily/Ribonuclease H"/>
    <property type="match status" value="1"/>
</dbReference>
<dbReference type="AlphaFoldDB" id="A0A4C1VXB6"/>
<name>A0A4C1VXB6_EUMVA</name>